<evidence type="ECO:0000259" key="2">
    <source>
        <dbReference type="Pfam" id="PF14219"/>
    </source>
</evidence>
<keyword evidence="1" id="KW-0472">Membrane</keyword>
<dbReference type="Proteomes" id="UP001595855">
    <property type="component" value="Unassembled WGS sequence"/>
</dbReference>
<reference evidence="4" key="1">
    <citation type="journal article" date="2019" name="Int. J. Syst. Evol. Microbiol.">
        <title>The Global Catalogue of Microorganisms (GCM) 10K type strain sequencing project: providing services to taxonomists for standard genome sequencing and annotation.</title>
        <authorList>
            <consortium name="The Broad Institute Genomics Platform"/>
            <consortium name="The Broad Institute Genome Sequencing Center for Infectious Disease"/>
            <person name="Wu L."/>
            <person name="Ma J."/>
        </authorList>
    </citation>
    <scope>NUCLEOTIDE SEQUENCE [LARGE SCALE GENOMIC DNA]</scope>
    <source>
        <strain evidence="4">CGMCC 4.1542</strain>
    </source>
</reference>
<dbReference type="Pfam" id="PF14219">
    <property type="entry name" value="DUF4328"/>
    <property type="match status" value="1"/>
</dbReference>
<evidence type="ECO:0000313" key="4">
    <source>
        <dbReference type="Proteomes" id="UP001595855"/>
    </source>
</evidence>
<keyword evidence="4" id="KW-1185">Reference proteome</keyword>
<dbReference type="InterPro" id="IPR025565">
    <property type="entry name" value="DUF4328"/>
</dbReference>
<feature type="transmembrane region" description="Helical" evidence="1">
    <location>
        <begin position="112"/>
        <end position="130"/>
    </location>
</feature>
<feature type="domain" description="DUF4328" evidence="2">
    <location>
        <begin position="71"/>
        <end position="207"/>
    </location>
</feature>
<proteinExistence type="predicted"/>
<evidence type="ECO:0000256" key="1">
    <source>
        <dbReference type="SAM" id="Phobius"/>
    </source>
</evidence>
<gene>
    <name evidence="3" type="ORF">ACFPRC_12830</name>
</gene>
<organism evidence="3 4">
    <name type="scientific">Streptomyces lienomycini</name>
    <dbReference type="NCBI Taxonomy" id="284035"/>
    <lineage>
        <taxon>Bacteria</taxon>
        <taxon>Bacillati</taxon>
        <taxon>Actinomycetota</taxon>
        <taxon>Actinomycetes</taxon>
        <taxon>Kitasatosporales</taxon>
        <taxon>Streptomycetaceae</taxon>
        <taxon>Streptomyces</taxon>
    </lineage>
</organism>
<name>A0ABV9WV08_9ACTN</name>
<keyword evidence="1" id="KW-0812">Transmembrane</keyword>
<comment type="caution">
    <text evidence="3">The sequence shown here is derived from an EMBL/GenBank/DDBJ whole genome shotgun (WGS) entry which is preliminary data.</text>
</comment>
<dbReference type="RefSeq" id="WP_271320121.1">
    <property type="nucleotide sequence ID" value="NZ_BAAATN010000004.1"/>
</dbReference>
<keyword evidence="1" id="KW-1133">Transmembrane helix</keyword>
<feature type="transmembrane region" description="Helical" evidence="1">
    <location>
        <begin position="68"/>
        <end position="91"/>
    </location>
</feature>
<evidence type="ECO:0000313" key="3">
    <source>
        <dbReference type="EMBL" id="MFC5015763.1"/>
    </source>
</evidence>
<protein>
    <submittedName>
        <fullName evidence="3">DUF4328 domain-containing protein</fullName>
    </submittedName>
</protein>
<accession>A0ABV9WV08</accession>
<sequence>MNDDAQSPVFRPARGLAHCVIGTLALAGAAWAARGVWQVRLAVTGEPLSGPPDQGDGNHRPLTSLEDAYHLVSTVGDIATVLCAVTFLLWLSQVRDNARALSGQRLRYAGPWVYLGWIVPIANLWVPRGIVAEVYRAGRPDARLPWTVNVWWGLWLVGALSGAGLMYADSKDDVIARAYGDVTPLLVADTAVVGAAVACALVVRAVTDAQDSRGDAGARPATP</sequence>
<feature type="transmembrane region" description="Helical" evidence="1">
    <location>
        <begin position="150"/>
        <end position="168"/>
    </location>
</feature>
<dbReference type="EMBL" id="JBHSJO010000001">
    <property type="protein sequence ID" value="MFC5015763.1"/>
    <property type="molecule type" value="Genomic_DNA"/>
</dbReference>